<evidence type="ECO:0000256" key="5">
    <source>
        <dbReference type="ARBA" id="ARBA00022989"/>
    </source>
</evidence>
<dbReference type="InterPro" id="IPR027469">
    <property type="entry name" value="Cation_efflux_TMD_sf"/>
</dbReference>
<reference evidence="11 12" key="1">
    <citation type="journal article" date="2017" name="Int. J. Syst. Evol. Microbiol.">
        <title>Pseudokineococcus basanitobsidens sp. nov., isolated from volcanic rock.</title>
        <authorList>
            <person name="Lee D.W."/>
            <person name="Park M.Y."/>
            <person name="Kim J.J."/>
            <person name="Kim B.S."/>
        </authorList>
    </citation>
    <scope>NUCLEOTIDE SEQUENCE [LARGE SCALE GENOMIC DNA]</scope>
    <source>
        <strain evidence="11 12">DSM 103726</strain>
    </source>
</reference>
<evidence type="ECO:0000256" key="2">
    <source>
        <dbReference type="ARBA" id="ARBA00008873"/>
    </source>
</evidence>
<dbReference type="PANTHER" id="PTHR11562">
    <property type="entry name" value="CATION EFFLUX PROTEIN/ ZINC TRANSPORTER"/>
    <property type="match status" value="1"/>
</dbReference>
<feature type="domain" description="Cation efflux protein cytoplasmic" evidence="10">
    <location>
        <begin position="213"/>
        <end position="291"/>
    </location>
</feature>
<feature type="transmembrane region" description="Helical" evidence="8">
    <location>
        <begin position="119"/>
        <end position="140"/>
    </location>
</feature>
<keyword evidence="4 8" id="KW-0812">Transmembrane</keyword>
<keyword evidence="7 8" id="KW-0472">Membrane</keyword>
<evidence type="ECO:0000313" key="11">
    <source>
        <dbReference type="EMBL" id="MEJ5944245.1"/>
    </source>
</evidence>
<keyword evidence="5 8" id="KW-1133">Transmembrane helix</keyword>
<feature type="transmembrane region" description="Helical" evidence="8">
    <location>
        <begin position="152"/>
        <end position="177"/>
    </location>
</feature>
<comment type="caution">
    <text evidence="11">The sequence shown here is derived from an EMBL/GenBank/DDBJ whole genome shotgun (WGS) entry which is preliminary data.</text>
</comment>
<accession>A0ABU8RGR1</accession>
<keyword evidence="6" id="KW-0406">Ion transport</keyword>
<feature type="domain" description="Cation efflux protein transmembrane" evidence="9">
    <location>
        <begin position="19"/>
        <end position="209"/>
    </location>
</feature>
<evidence type="ECO:0000313" key="12">
    <source>
        <dbReference type="Proteomes" id="UP001387100"/>
    </source>
</evidence>
<dbReference type="Pfam" id="PF16916">
    <property type="entry name" value="ZT_dimer"/>
    <property type="match status" value="1"/>
</dbReference>
<dbReference type="PANTHER" id="PTHR11562:SF17">
    <property type="entry name" value="RE54080P-RELATED"/>
    <property type="match status" value="1"/>
</dbReference>
<evidence type="ECO:0000256" key="3">
    <source>
        <dbReference type="ARBA" id="ARBA00022448"/>
    </source>
</evidence>
<dbReference type="InterPro" id="IPR036837">
    <property type="entry name" value="Cation_efflux_CTD_sf"/>
</dbReference>
<keyword evidence="3" id="KW-0813">Transport</keyword>
<comment type="subcellular location">
    <subcellularLocation>
        <location evidence="1">Membrane</location>
        <topology evidence="1">Multi-pass membrane protein</topology>
    </subcellularLocation>
</comment>
<dbReference type="SUPFAM" id="SSF161111">
    <property type="entry name" value="Cation efflux protein transmembrane domain-like"/>
    <property type="match status" value="1"/>
</dbReference>
<feature type="transmembrane region" description="Helical" evidence="8">
    <location>
        <begin position="183"/>
        <end position="201"/>
    </location>
</feature>
<dbReference type="Pfam" id="PF01545">
    <property type="entry name" value="Cation_efflux"/>
    <property type="match status" value="1"/>
</dbReference>
<evidence type="ECO:0000256" key="7">
    <source>
        <dbReference type="ARBA" id="ARBA00023136"/>
    </source>
</evidence>
<feature type="transmembrane region" description="Helical" evidence="8">
    <location>
        <begin position="21"/>
        <end position="43"/>
    </location>
</feature>
<dbReference type="InterPro" id="IPR050681">
    <property type="entry name" value="CDF/SLC30A"/>
</dbReference>
<dbReference type="SUPFAM" id="SSF160240">
    <property type="entry name" value="Cation efflux protein cytoplasmic domain-like"/>
    <property type="match status" value="1"/>
</dbReference>
<dbReference type="EMBL" id="JBBIAA010000002">
    <property type="protein sequence ID" value="MEJ5944245.1"/>
    <property type="molecule type" value="Genomic_DNA"/>
</dbReference>
<name>A0ABU8RGR1_9ACTN</name>
<evidence type="ECO:0000259" key="9">
    <source>
        <dbReference type="Pfam" id="PF01545"/>
    </source>
</evidence>
<organism evidence="11 12">
    <name type="scientific">Pseudokineococcus basanitobsidens</name>
    <dbReference type="NCBI Taxonomy" id="1926649"/>
    <lineage>
        <taxon>Bacteria</taxon>
        <taxon>Bacillati</taxon>
        <taxon>Actinomycetota</taxon>
        <taxon>Actinomycetes</taxon>
        <taxon>Kineosporiales</taxon>
        <taxon>Kineosporiaceae</taxon>
        <taxon>Pseudokineococcus</taxon>
    </lineage>
</organism>
<dbReference type="InterPro" id="IPR002524">
    <property type="entry name" value="Cation_efflux"/>
</dbReference>
<comment type="similarity">
    <text evidence="2">Belongs to the cation diffusion facilitator (CDF) transporter (TC 2.A.4) family. SLC30A subfamily.</text>
</comment>
<keyword evidence="12" id="KW-1185">Reference proteome</keyword>
<evidence type="ECO:0000256" key="1">
    <source>
        <dbReference type="ARBA" id="ARBA00004141"/>
    </source>
</evidence>
<evidence type="ECO:0000256" key="8">
    <source>
        <dbReference type="SAM" id="Phobius"/>
    </source>
</evidence>
<dbReference type="RefSeq" id="WP_339573636.1">
    <property type="nucleotide sequence ID" value="NZ_JBBIAA010000002.1"/>
</dbReference>
<dbReference type="Proteomes" id="UP001387100">
    <property type="component" value="Unassembled WGS sequence"/>
</dbReference>
<proteinExistence type="inferred from homology"/>
<dbReference type="Gene3D" id="1.20.1510.10">
    <property type="entry name" value="Cation efflux protein transmembrane domain"/>
    <property type="match status" value="1"/>
</dbReference>
<protein>
    <submittedName>
        <fullName evidence="11">Cation diffusion facilitator family transporter</fullName>
    </submittedName>
</protein>
<dbReference type="InterPro" id="IPR027470">
    <property type="entry name" value="Cation_efflux_CTD"/>
</dbReference>
<dbReference type="InterPro" id="IPR058533">
    <property type="entry name" value="Cation_efflux_TM"/>
</dbReference>
<evidence type="ECO:0000259" key="10">
    <source>
        <dbReference type="Pfam" id="PF16916"/>
    </source>
</evidence>
<sequence>MGHDHGHATATGRHRGRLTAVLVLTLVVMVAEVVGGLLSGSLALLADAGHMLTDASGIGLALVASVLAARPAGGRRSFGLARAEVLAAAANALLLLGVAAFVLVEGVRRLLDPRPVESGAMLVVALAGLVVNLVGLRLLHAGQGESLNVRGAYLEVLADLLGSVAVVVAALVIALTGWLRADALVSLGIGLLVVPRALSLLRDTLDVLLESTPRGVDLDDVRAHVLTVEGVVDVHDVHVWTLTGGLPVMSAHVVVEEDVLDRAGSGRVLDALGGCLAEHFDVEHSTFQLEPAGHSAHEGAQHD</sequence>
<gene>
    <name evidence="11" type="ORF">WDZ17_02920</name>
</gene>
<dbReference type="NCBIfam" id="TIGR01297">
    <property type="entry name" value="CDF"/>
    <property type="match status" value="1"/>
</dbReference>
<feature type="transmembrane region" description="Helical" evidence="8">
    <location>
        <begin position="85"/>
        <end position="104"/>
    </location>
</feature>
<evidence type="ECO:0000256" key="6">
    <source>
        <dbReference type="ARBA" id="ARBA00023065"/>
    </source>
</evidence>
<evidence type="ECO:0000256" key="4">
    <source>
        <dbReference type="ARBA" id="ARBA00022692"/>
    </source>
</evidence>